<reference evidence="1 2" key="1">
    <citation type="journal article" date="2019" name="Emerg. Microbes Infect.">
        <title>Comprehensive subspecies identification of 175 nontuberculous mycobacteria species based on 7547 genomic profiles.</title>
        <authorList>
            <person name="Matsumoto Y."/>
            <person name="Kinjo T."/>
            <person name="Motooka D."/>
            <person name="Nabeya D."/>
            <person name="Jung N."/>
            <person name="Uechi K."/>
            <person name="Horii T."/>
            <person name="Iida T."/>
            <person name="Fujita J."/>
            <person name="Nakamura S."/>
        </authorList>
    </citation>
    <scope>NUCLEOTIDE SEQUENCE [LARGE SCALE GENOMIC DNA]</scope>
    <source>
        <strain evidence="1 2">JCM 18439</strain>
    </source>
</reference>
<accession>A0A1X0C0F9</accession>
<dbReference type="Proteomes" id="UP000466431">
    <property type="component" value="Chromosome"/>
</dbReference>
<dbReference type="OrthoDB" id="9775207at2"/>
<name>A0A1X0C0F9_MYCCF</name>
<dbReference type="SUPFAM" id="SSF50182">
    <property type="entry name" value="Sm-like ribonucleoproteins"/>
    <property type="match status" value="1"/>
</dbReference>
<dbReference type="EMBL" id="AP022591">
    <property type="protein sequence ID" value="BBY45212.1"/>
    <property type="molecule type" value="Genomic_DNA"/>
</dbReference>
<proteinExistence type="predicted"/>
<organism evidence="1 2">
    <name type="scientific">Mycolicibacterium celeriflavum</name>
    <name type="common">Mycobacterium celeriflavum</name>
    <dbReference type="NCBI Taxonomy" id="1249101"/>
    <lineage>
        <taxon>Bacteria</taxon>
        <taxon>Bacillati</taxon>
        <taxon>Actinomycetota</taxon>
        <taxon>Actinomycetes</taxon>
        <taxon>Mycobacteriales</taxon>
        <taxon>Mycobacteriaceae</taxon>
        <taxon>Mycolicibacterium</taxon>
    </lineage>
</organism>
<protein>
    <submittedName>
        <fullName evidence="1">Membrane protein</fullName>
    </submittedName>
</protein>
<dbReference type="AlphaFoldDB" id="A0A1X0C0F9"/>
<keyword evidence="2" id="KW-1185">Reference proteome</keyword>
<sequence>MDGVFSAPWFWWAVVIAVGLPLALVCLTELHNALARRRSYLARPVNLIRNYVLPLGALLLLLVKATEVATEATTVRIVATGLGFVVLVLLLSGLNATVFQGAPEGSWRQRVPSIFLEVARFVVIALGIALIFAWIWGANVGGLFAALGVGSIVLGLVLQNSVGQIIAGLLVLFEQPFQLGDLVATRWLPGGRVVEVNWRATHLESGNGVYVLPNSLLATEWFINLSLPRDGRSTEVVTVFSPNDSPDQVCAVLARVAELLPQLRPGAVPEVTKGAGGEYTTTIPLRSAGNDVAARSTYLRWLWYAARRAELHLDDADDGYPDQELQEDALTVLGQALRIGRTDQQLLLPFMRIVRYGTDETLQFPGEVPRHMTFVVSGRVRLTATTDDNATVGVRTLDRGDYLGQTMLTREPVLATARALEEVTAVEVEREHIEALARRKPLLLQDIGRAIEERKAMVRRALAAAGDKGAQSAAADAPTR</sequence>
<dbReference type="InterPro" id="IPR014710">
    <property type="entry name" value="RmlC-like_jellyroll"/>
</dbReference>
<dbReference type="Pfam" id="PF00924">
    <property type="entry name" value="MS_channel_2nd"/>
    <property type="match status" value="1"/>
</dbReference>
<dbReference type="Gene3D" id="2.60.120.10">
    <property type="entry name" value="Jelly Rolls"/>
    <property type="match status" value="1"/>
</dbReference>
<dbReference type="PANTHER" id="PTHR30566:SF25">
    <property type="entry name" value="INNER MEMBRANE PROTEIN"/>
    <property type="match status" value="1"/>
</dbReference>
<dbReference type="SUPFAM" id="SSF51206">
    <property type="entry name" value="cAMP-binding domain-like"/>
    <property type="match status" value="1"/>
</dbReference>
<dbReference type="PROSITE" id="PS50042">
    <property type="entry name" value="CNMP_BINDING_3"/>
    <property type="match status" value="1"/>
</dbReference>
<dbReference type="InterPro" id="IPR006685">
    <property type="entry name" value="MscS_channel_2nd"/>
</dbReference>
<dbReference type="InterPro" id="IPR010920">
    <property type="entry name" value="LSM_dom_sf"/>
</dbReference>
<dbReference type="STRING" id="1249101.BST21_04425"/>
<dbReference type="GO" id="GO:0055085">
    <property type="term" value="P:transmembrane transport"/>
    <property type="evidence" value="ECO:0007669"/>
    <property type="project" value="InterPro"/>
</dbReference>
<gene>
    <name evidence="1" type="ORF">MCEL_35070</name>
</gene>
<dbReference type="PANTHER" id="PTHR30566">
    <property type="entry name" value="YNAI-RELATED MECHANOSENSITIVE ION CHANNEL"/>
    <property type="match status" value="1"/>
</dbReference>
<dbReference type="Pfam" id="PF00027">
    <property type="entry name" value="cNMP_binding"/>
    <property type="match status" value="1"/>
</dbReference>
<dbReference type="InterPro" id="IPR018490">
    <property type="entry name" value="cNMP-bd_dom_sf"/>
</dbReference>
<dbReference type="KEGG" id="mcee:MCEL_35070"/>
<dbReference type="RefSeq" id="WP_083000414.1">
    <property type="nucleotide sequence ID" value="NZ_AP022591.1"/>
</dbReference>
<dbReference type="Gene3D" id="1.10.287.1260">
    <property type="match status" value="1"/>
</dbReference>
<dbReference type="InterPro" id="IPR000595">
    <property type="entry name" value="cNMP-bd_dom"/>
</dbReference>
<dbReference type="CDD" id="cd00038">
    <property type="entry name" value="CAP_ED"/>
    <property type="match status" value="1"/>
</dbReference>
<evidence type="ECO:0000313" key="1">
    <source>
        <dbReference type="EMBL" id="BBY45212.1"/>
    </source>
</evidence>
<dbReference type="SMART" id="SM00100">
    <property type="entry name" value="cNMP"/>
    <property type="match status" value="1"/>
</dbReference>
<evidence type="ECO:0000313" key="2">
    <source>
        <dbReference type="Proteomes" id="UP000466431"/>
    </source>
</evidence>
<dbReference type="GO" id="GO:0016020">
    <property type="term" value="C:membrane"/>
    <property type="evidence" value="ECO:0007669"/>
    <property type="project" value="InterPro"/>
</dbReference>